<keyword evidence="7" id="KW-1185">Reference proteome</keyword>
<name>L9JBI1_TUPCH</name>
<gene>
    <name evidence="6" type="ORF">TREES_T100007925</name>
</gene>
<dbReference type="AlphaFoldDB" id="L9JBI1"/>
<accession>L9JBI1</accession>
<dbReference type="PANTHER" id="PTHR10496">
    <property type="entry name" value="40S RIBOSOMAL PROTEIN S24"/>
    <property type="match status" value="1"/>
</dbReference>
<dbReference type="EMBL" id="KB321084">
    <property type="protein sequence ID" value="ELW47935.1"/>
    <property type="molecule type" value="Genomic_DNA"/>
</dbReference>
<protein>
    <recommendedName>
        <fullName evidence="3">Small ribosomal subunit protein eS24</fullName>
    </recommendedName>
    <alternativeName>
        <fullName evidence="4">40S ribosomal protein S24</fullName>
    </alternativeName>
</protein>
<dbReference type="InterPro" id="IPR001976">
    <property type="entry name" value="Ribosomal_eS24"/>
</dbReference>
<dbReference type="GO" id="GO:0006412">
    <property type="term" value="P:translation"/>
    <property type="evidence" value="ECO:0007669"/>
    <property type="project" value="InterPro"/>
</dbReference>
<keyword evidence="2" id="KW-0687">Ribonucleoprotein</keyword>
<dbReference type="GO" id="GO:0044391">
    <property type="term" value="C:ribosomal subunit"/>
    <property type="evidence" value="ECO:0007669"/>
    <property type="project" value="UniProtKB-ARBA"/>
</dbReference>
<evidence type="ECO:0000256" key="1">
    <source>
        <dbReference type="ARBA" id="ARBA00022980"/>
    </source>
</evidence>
<dbReference type="STRING" id="246437.L9JBI1"/>
<dbReference type="InterPro" id="IPR012678">
    <property type="entry name" value="Ribosomal_uL23/eL15/eS24_sf"/>
</dbReference>
<dbReference type="Pfam" id="PF01282">
    <property type="entry name" value="Ribosomal_S24e"/>
    <property type="match status" value="1"/>
</dbReference>
<dbReference type="InParanoid" id="L9JBI1"/>
<sequence length="169" mass="18842">MVIDVLQPRKPTVPKTEIQEQLANMYKTTPDVIFVFGFRTHFGGGKTTGFDMIYDSLDYAKMNLNIDLQDMAFMRRKKASRKQRKERKNEIKKVRGTAKANVGAGKNPRFLTLEHGGAPCPDLHVAVLPAHPAALCLDGETHPRGPKSELSTLGYSQPHMWQLAPAADL</sequence>
<organism evidence="6 7">
    <name type="scientific">Tupaia chinensis</name>
    <name type="common">Chinese tree shrew</name>
    <name type="synonym">Tupaia belangeri chinensis</name>
    <dbReference type="NCBI Taxonomy" id="246437"/>
    <lineage>
        <taxon>Eukaryota</taxon>
        <taxon>Metazoa</taxon>
        <taxon>Chordata</taxon>
        <taxon>Craniata</taxon>
        <taxon>Vertebrata</taxon>
        <taxon>Euteleostomi</taxon>
        <taxon>Mammalia</taxon>
        <taxon>Eutheria</taxon>
        <taxon>Euarchontoglires</taxon>
        <taxon>Scandentia</taxon>
        <taxon>Tupaiidae</taxon>
        <taxon>Tupaia</taxon>
    </lineage>
</organism>
<dbReference type="Gene3D" id="3.30.70.3370">
    <property type="match status" value="1"/>
</dbReference>
<proteinExistence type="predicted"/>
<keyword evidence="1 6" id="KW-0689">Ribosomal protein</keyword>
<evidence type="ECO:0000256" key="4">
    <source>
        <dbReference type="ARBA" id="ARBA00035458"/>
    </source>
</evidence>
<dbReference type="SUPFAM" id="SSF54189">
    <property type="entry name" value="Ribosomal proteins S24e, L23 and L15e"/>
    <property type="match status" value="1"/>
</dbReference>
<evidence type="ECO:0000313" key="7">
    <source>
        <dbReference type="Proteomes" id="UP000011518"/>
    </source>
</evidence>
<reference evidence="7" key="1">
    <citation type="submission" date="2012-07" db="EMBL/GenBank/DDBJ databases">
        <title>Genome of the Chinese tree shrew, a rising model animal genetically related to primates.</title>
        <authorList>
            <person name="Zhang G."/>
            <person name="Fan Y."/>
            <person name="Yao Y."/>
            <person name="Huang Z."/>
        </authorList>
    </citation>
    <scope>NUCLEOTIDE SEQUENCE [LARGE SCALE GENOMIC DNA]</scope>
</reference>
<feature type="region of interest" description="Disordered" evidence="5">
    <location>
        <begin position="79"/>
        <end position="99"/>
    </location>
</feature>
<dbReference type="InterPro" id="IPR053709">
    <property type="entry name" value="eRP_eS24_sf"/>
</dbReference>
<evidence type="ECO:0000256" key="3">
    <source>
        <dbReference type="ARBA" id="ARBA00035149"/>
    </source>
</evidence>
<evidence type="ECO:0000313" key="6">
    <source>
        <dbReference type="EMBL" id="ELW47935.1"/>
    </source>
</evidence>
<reference evidence="7" key="2">
    <citation type="journal article" date="2013" name="Nat. Commun.">
        <title>Genome of the Chinese tree shrew.</title>
        <authorList>
            <person name="Fan Y."/>
            <person name="Huang Z.Y."/>
            <person name="Cao C.C."/>
            <person name="Chen C.S."/>
            <person name="Chen Y.X."/>
            <person name="Fan D.D."/>
            <person name="He J."/>
            <person name="Hou H.L."/>
            <person name="Hu L."/>
            <person name="Hu X.T."/>
            <person name="Jiang X.T."/>
            <person name="Lai R."/>
            <person name="Lang Y.S."/>
            <person name="Liang B."/>
            <person name="Liao S.G."/>
            <person name="Mu D."/>
            <person name="Ma Y.Y."/>
            <person name="Niu Y.Y."/>
            <person name="Sun X.Q."/>
            <person name="Xia J.Q."/>
            <person name="Xiao J."/>
            <person name="Xiong Z.Q."/>
            <person name="Xu L."/>
            <person name="Yang L."/>
            <person name="Zhang Y."/>
            <person name="Zhao W."/>
            <person name="Zhao X.D."/>
            <person name="Zheng Y.T."/>
            <person name="Zhou J.M."/>
            <person name="Zhu Y.B."/>
            <person name="Zhang G.J."/>
            <person name="Wang J."/>
            <person name="Yao Y.G."/>
        </authorList>
    </citation>
    <scope>NUCLEOTIDE SEQUENCE [LARGE SCALE GENOMIC DNA]</scope>
</reference>
<evidence type="ECO:0000256" key="5">
    <source>
        <dbReference type="SAM" id="MobiDB-lite"/>
    </source>
</evidence>
<dbReference type="GO" id="GO:0003735">
    <property type="term" value="F:structural constituent of ribosome"/>
    <property type="evidence" value="ECO:0007669"/>
    <property type="project" value="InterPro"/>
</dbReference>
<dbReference type="Proteomes" id="UP000011518">
    <property type="component" value="Unassembled WGS sequence"/>
</dbReference>
<evidence type="ECO:0000256" key="2">
    <source>
        <dbReference type="ARBA" id="ARBA00023274"/>
    </source>
</evidence>